<dbReference type="GO" id="GO:0005829">
    <property type="term" value="C:cytosol"/>
    <property type="evidence" value="ECO:0007669"/>
    <property type="project" value="TreeGrafter"/>
</dbReference>
<comment type="caution">
    <text evidence="16">The sequence shown here is derived from an EMBL/GenBank/DDBJ whole genome shotgun (WGS) entry which is preliminary data.</text>
</comment>
<comment type="catalytic activity">
    <reaction evidence="1 12 15">
        <text>(2R)-3-phosphoglycerate + ATP = (2R)-3-phospho-glyceroyl phosphate + ADP</text>
        <dbReference type="Rhea" id="RHEA:14801"/>
        <dbReference type="ChEBI" id="CHEBI:30616"/>
        <dbReference type="ChEBI" id="CHEBI:57604"/>
        <dbReference type="ChEBI" id="CHEBI:58272"/>
        <dbReference type="ChEBI" id="CHEBI:456216"/>
        <dbReference type="EC" id="2.7.2.3"/>
    </reaction>
</comment>
<accession>A0A6L8K8T2</accession>
<evidence type="ECO:0000256" key="1">
    <source>
        <dbReference type="ARBA" id="ARBA00000642"/>
    </source>
</evidence>
<keyword evidence="9 12" id="KW-0547">Nucleotide-binding</keyword>
<dbReference type="InterPro" id="IPR001576">
    <property type="entry name" value="Phosphoglycerate_kinase"/>
</dbReference>
<evidence type="ECO:0000256" key="3">
    <source>
        <dbReference type="ARBA" id="ARBA00005215"/>
    </source>
</evidence>
<feature type="binding site" evidence="12 13">
    <location>
        <begin position="29"/>
        <end position="31"/>
    </location>
    <ligand>
        <name>substrate</name>
    </ligand>
</feature>
<keyword evidence="7 12" id="KW-0963">Cytoplasm</keyword>
<dbReference type="PROSITE" id="PS00111">
    <property type="entry name" value="PGLYCERATE_KINASE"/>
    <property type="match status" value="1"/>
</dbReference>
<feature type="binding site" evidence="12 14">
    <location>
        <position position="209"/>
    </location>
    <ligand>
        <name>ATP</name>
        <dbReference type="ChEBI" id="CHEBI:30616"/>
    </ligand>
</feature>
<gene>
    <name evidence="12 16" type="primary">pgk</name>
    <name evidence="16" type="ORF">GTP46_12335</name>
</gene>
<evidence type="ECO:0000256" key="15">
    <source>
        <dbReference type="RuleBase" id="RU000532"/>
    </source>
</evidence>
<dbReference type="Pfam" id="PF00162">
    <property type="entry name" value="PGK"/>
    <property type="match status" value="1"/>
</dbReference>
<evidence type="ECO:0000256" key="4">
    <source>
        <dbReference type="ARBA" id="ARBA00008982"/>
    </source>
</evidence>
<name>A0A6L8K8T2_9BURK</name>
<keyword evidence="8 12" id="KW-0808">Transferase</keyword>
<dbReference type="PIRSF" id="PIRSF000724">
    <property type="entry name" value="Pgk"/>
    <property type="match status" value="1"/>
</dbReference>
<dbReference type="HAMAP" id="MF_00145">
    <property type="entry name" value="Phosphoglyc_kinase"/>
    <property type="match status" value="1"/>
</dbReference>
<comment type="similarity">
    <text evidence="4 12 15">Belongs to the phosphoglycerate kinase family.</text>
</comment>
<dbReference type="GO" id="GO:0043531">
    <property type="term" value="F:ADP binding"/>
    <property type="evidence" value="ECO:0007669"/>
    <property type="project" value="TreeGrafter"/>
</dbReference>
<feature type="binding site" evidence="12 14">
    <location>
        <begin position="357"/>
        <end position="360"/>
    </location>
    <ligand>
        <name>ATP</name>
        <dbReference type="ChEBI" id="CHEBI:30616"/>
    </ligand>
</feature>
<protein>
    <recommendedName>
        <fullName evidence="6 12">Phosphoglycerate kinase</fullName>
        <ecNumber evidence="6 12">2.7.2.3</ecNumber>
    </recommendedName>
</protein>
<evidence type="ECO:0000256" key="12">
    <source>
        <dbReference type="HAMAP-Rule" id="MF_00145"/>
    </source>
</evidence>
<evidence type="ECO:0000313" key="17">
    <source>
        <dbReference type="Proteomes" id="UP000479335"/>
    </source>
</evidence>
<dbReference type="InterPro" id="IPR015911">
    <property type="entry name" value="Phosphoglycerate_kinase_CS"/>
</dbReference>
<dbReference type="SUPFAM" id="SSF53748">
    <property type="entry name" value="Phosphoglycerate kinase"/>
    <property type="match status" value="1"/>
</dbReference>
<dbReference type="PANTHER" id="PTHR11406">
    <property type="entry name" value="PHOSPHOGLYCERATE KINASE"/>
    <property type="match status" value="1"/>
</dbReference>
<evidence type="ECO:0000313" key="16">
    <source>
        <dbReference type="EMBL" id="MYM23435.1"/>
    </source>
</evidence>
<dbReference type="GO" id="GO:0004618">
    <property type="term" value="F:phosphoglycerate kinase activity"/>
    <property type="evidence" value="ECO:0007669"/>
    <property type="project" value="UniProtKB-UniRule"/>
</dbReference>
<feature type="binding site" evidence="12">
    <location>
        <position position="158"/>
    </location>
    <ligand>
        <name>substrate</name>
    </ligand>
</feature>
<sequence length="405" mass="41998">MSAVLNFIRLQDLIDQNALQGKRVFIRADLNVPQDDAGNITEDTRVRASVPAIKAAVAAGAKVMVTSHLGRPTEGEFKPEDSLAPVAQRLSELLGQPVELKQNWVDGAGLEGLQAGQVVLLENVRVNKGEKKNSDELAQKMAALCDIYVNDAFGTAHRAEASTHGIAKFAPIAAAGPLLAAELDALGKALGAPARPLLAIVAGSKVSSKLSILKALADKVDNLIVGGGIANTFMKAVGLNIGKSLVENDLVDEAKAIIDIMAARGAQVPIPVDVVCAKEFSPTAAATVKEVKDVADDDMILDIGPKTAALLAQQIAAAGTIVWNGPVGVFEFDQFAEGTKTLALAIAQSKAFSIAGGGDTLAAIAKYNIGEQVGYISTGGGAFLEFLEGKILPAVEILTQRAAAK</sequence>
<dbReference type="GO" id="GO:0005524">
    <property type="term" value="F:ATP binding"/>
    <property type="evidence" value="ECO:0007669"/>
    <property type="project" value="UniProtKB-KW"/>
</dbReference>
<dbReference type="GO" id="GO:0006094">
    <property type="term" value="P:gluconeogenesis"/>
    <property type="evidence" value="ECO:0007669"/>
    <property type="project" value="TreeGrafter"/>
</dbReference>
<evidence type="ECO:0000256" key="8">
    <source>
        <dbReference type="ARBA" id="ARBA00022679"/>
    </source>
</evidence>
<comment type="pathway">
    <text evidence="12">Carbohydrate degradation; glycolysis; pyruvate from D-glyceraldehyde 3-phosphate: step 2/5.</text>
</comment>
<dbReference type="EMBL" id="WWCN01000007">
    <property type="protein sequence ID" value="MYM23435.1"/>
    <property type="molecule type" value="Genomic_DNA"/>
</dbReference>
<feature type="binding site" evidence="13">
    <location>
        <position position="158"/>
    </location>
    <ligand>
        <name>(2R)-3-phosphoglycerate</name>
        <dbReference type="ChEBI" id="CHEBI:58272"/>
    </ligand>
</feature>
<dbReference type="InterPro" id="IPR015824">
    <property type="entry name" value="Phosphoglycerate_kinase_N"/>
</dbReference>
<proteinExistence type="inferred from homology"/>
<evidence type="ECO:0000256" key="13">
    <source>
        <dbReference type="PIRSR" id="PIRSR000724-1"/>
    </source>
</evidence>
<feature type="binding site" evidence="12 14">
    <location>
        <position position="331"/>
    </location>
    <ligand>
        <name>ATP</name>
        <dbReference type="ChEBI" id="CHEBI:30616"/>
    </ligand>
</feature>
<feature type="binding site" evidence="12">
    <location>
        <position position="45"/>
    </location>
    <ligand>
        <name>substrate</name>
    </ligand>
</feature>
<dbReference type="EC" id="2.7.2.3" evidence="6 12"/>
<dbReference type="UniPathway" id="UPA00109">
    <property type="reaction ID" value="UER00185"/>
</dbReference>
<comment type="pathway">
    <text evidence="3">Carbohydrate biosynthesis; Calvin cycle.</text>
</comment>
<keyword evidence="11 12" id="KW-0067">ATP-binding</keyword>
<evidence type="ECO:0000256" key="9">
    <source>
        <dbReference type="ARBA" id="ARBA00022741"/>
    </source>
</evidence>
<evidence type="ECO:0000256" key="10">
    <source>
        <dbReference type="ARBA" id="ARBA00022777"/>
    </source>
</evidence>
<feature type="binding site" evidence="13">
    <location>
        <position position="125"/>
    </location>
    <ligand>
        <name>(2R)-3-phosphoglycerate</name>
        <dbReference type="ChEBI" id="CHEBI:58272"/>
    </ligand>
</feature>
<reference evidence="16 17" key="1">
    <citation type="submission" date="2019-12" db="EMBL/GenBank/DDBJ databases">
        <title>Novel species isolated from a subtropical stream in China.</title>
        <authorList>
            <person name="Lu H."/>
        </authorList>
    </citation>
    <scope>NUCLEOTIDE SEQUENCE [LARGE SCALE GENOMIC DNA]</scope>
    <source>
        <strain evidence="16 17">FT135W</strain>
    </source>
</reference>
<evidence type="ECO:0000256" key="14">
    <source>
        <dbReference type="PIRSR" id="PIRSR000724-2"/>
    </source>
</evidence>
<keyword evidence="12" id="KW-0324">Glycolysis</keyword>
<feature type="binding site" evidence="12">
    <location>
        <position position="125"/>
    </location>
    <ligand>
        <name>substrate</name>
    </ligand>
</feature>
<feature type="binding site" evidence="13">
    <location>
        <position position="45"/>
    </location>
    <ligand>
        <name>(2R)-3-phosphoglycerate</name>
        <dbReference type="ChEBI" id="CHEBI:58272"/>
    </ligand>
</feature>
<dbReference type="InterPro" id="IPR036043">
    <property type="entry name" value="Phosphoglycerate_kinase_sf"/>
</dbReference>
<dbReference type="PRINTS" id="PR00477">
    <property type="entry name" value="PHGLYCKINASE"/>
</dbReference>
<feature type="binding site" evidence="12 13">
    <location>
        <begin position="68"/>
        <end position="71"/>
    </location>
    <ligand>
        <name>substrate</name>
    </ligand>
</feature>
<evidence type="ECO:0000256" key="6">
    <source>
        <dbReference type="ARBA" id="ARBA00013061"/>
    </source>
</evidence>
<evidence type="ECO:0000256" key="5">
    <source>
        <dbReference type="ARBA" id="ARBA00011245"/>
    </source>
</evidence>
<comment type="subcellular location">
    <subcellularLocation>
        <location evidence="2 12">Cytoplasm</location>
    </subcellularLocation>
</comment>
<evidence type="ECO:0000256" key="7">
    <source>
        <dbReference type="ARBA" id="ARBA00022490"/>
    </source>
</evidence>
<dbReference type="Proteomes" id="UP000479335">
    <property type="component" value="Unassembled WGS sequence"/>
</dbReference>
<dbReference type="GO" id="GO:0006096">
    <property type="term" value="P:glycolytic process"/>
    <property type="evidence" value="ECO:0007669"/>
    <property type="project" value="UniProtKB-UniRule"/>
</dbReference>
<keyword evidence="17" id="KW-1185">Reference proteome</keyword>
<comment type="subunit">
    <text evidence="5 12">Monomer.</text>
</comment>
<dbReference type="FunFam" id="3.40.50.1260:FF:000001">
    <property type="entry name" value="Phosphoglycerate kinase"/>
    <property type="match status" value="1"/>
</dbReference>
<dbReference type="AlphaFoldDB" id="A0A6L8K8T2"/>
<evidence type="ECO:0000256" key="11">
    <source>
        <dbReference type="ARBA" id="ARBA00022840"/>
    </source>
</evidence>
<comment type="caution">
    <text evidence="12">Lacks conserved residue(s) required for the propagation of feature annotation.</text>
</comment>
<evidence type="ECO:0000256" key="2">
    <source>
        <dbReference type="ARBA" id="ARBA00004496"/>
    </source>
</evidence>
<keyword evidence="10 12" id="KW-0418">Kinase</keyword>
<organism evidence="16 17">
    <name type="scientific">Duganella flavida</name>
    <dbReference type="NCBI Taxonomy" id="2692175"/>
    <lineage>
        <taxon>Bacteria</taxon>
        <taxon>Pseudomonadati</taxon>
        <taxon>Pseudomonadota</taxon>
        <taxon>Betaproteobacteria</taxon>
        <taxon>Burkholderiales</taxon>
        <taxon>Oxalobacteraceae</taxon>
        <taxon>Telluria group</taxon>
        <taxon>Duganella</taxon>
    </lineage>
</organism>
<dbReference type="Gene3D" id="3.40.50.1260">
    <property type="entry name" value="Phosphoglycerate kinase, N-terminal domain"/>
    <property type="match status" value="2"/>
</dbReference>
<dbReference type="RefSeq" id="WP_161006936.1">
    <property type="nucleotide sequence ID" value="NZ_WWCN01000007.1"/>
</dbReference>
<dbReference type="PANTHER" id="PTHR11406:SF23">
    <property type="entry name" value="PHOSPHOGLYCERATE KINASE 1, CHLOROPLASTIC-RELATED"/>
    <property type="match status" value="1"/>
</dbReference>
<dbReference type="FunFam" id="3.40.50.1260:FF:000002">
    <property type="entry name" value="Phosphoglycerate kinase"/>
    <property type="match status" value="1"/>
</dbReference>